<proteinExistence type="predicted"/>
<evidence type="ECO:0000313" key="2">
    <source>
        <dbReference type="Proteomes" id="UP001177260"/>
    </source>
</evidence>
<gene>
    <name evidence="1" type="ORF">N8T08_009308</name>
</gene>
<protein>
    <submittedName>
        <fullName evidence="1">Uncharacterized protein</fullName>
    </submittedName>
</protein>
<dbReference type="Proteomes" id="UP001177260">
    <property type="component" value="Unassembled WGS sequence"/>
</dbReference>
<keyword evidence="2" id="KW-1185">Reference proteome</keyword>
<organism evidence="1 2">
    <name type="scientific">Aspergillus melleus</name>
    <dbReference type="NCBI Taxonomy" id="138277"/>
    <lineage>
        <taxon>Eukaryota</taxon>
        <taxon>Fungi</taxon>
        <taxon>Dikarya</taxon>
        <taxon>Ascomycota</taxon>
        <taxon>Pezizomycotina</taxon>
        <taxon>Eurotiomycetes</taxon>
        <taxon>Eurotiomycetidae</taxon>
        <taxon>Eurotiales</taxon>
        <taxon>Aspergillaceae</taxon>
        <taxon>Aspergillus</taxon>
        <taxon>Aspergillus subgen. Circumdati</taxon>
    </lineage>
</organism>
<accession>A0ACC3ATT1</accession>
<name>A0ACC3ATT1_9EURO</name>
<dbReference type="EMBL" id="JAOPJF010000068">
    <property type="protein sequence ID" value="KAK1141141.1"/>
    <property type="molecule type" value="Genomic_DNA"/>
</dbReference>
<comment type="caution">
    <text evidence="1">The sequence shown here is derived from an EMBL/GenBank/DDBJ whole genome shotgun (WGS) entry which is preliminary data.</text>
</comment>
<sequence>MSLPAGYALHVGVPSVSTYLHLRQTAGLSVRTPEQAIAALQGSWTACYVVRADTTSSTTTSDAPSSSVSTFTAPEPPNPEIVAMGRVLGDGGWYFVVADVAVHPVHQRRGLGDVMLKHLLQEIVVRAPPQPYVCLSADAAGRRLYTRNGFVETAPQSVGMVWRPGLMLV</sequence>
<evidence type="ECO:0000313" key="1">
    <source>
        <dbReference type="EMBL" id="KAK1141141.1"/>
    </source>
</evidence>
<reference evidence="1 2" key="1">
    <citation type="journal article" date="2023" name="ACS Omega">
        <title>Identification of the Neoaspergillic Acid Biosynthesis Gene Cluster by Establishing an In Vitro CRISPR-Ribonucleoprotein Genetic System in Aspergillus melleus.</title>
        <authorList>
            <person name="Yuan B."/>
            <person name="Grau M.F."/>
            <person name="Murata R.M."/>
            <person name="Torok T."/>
            <person name="Venkateswaran K."/>
            <person name="Stajich J.E."/>
            <person name="Wang C.C.C."/>
        </authorList>
    </citation>
    <scope>NUCLEOTIDE SEQUENCE [LARGE SCALE GENOMIC DNA]</scope>
    <source>
        <strain evidence="1 2">IMV 1140</strain>
    </source>
</reference>